<evidence type="ECO:0000313" key="3">
    <source>
        <dbReference type="Proteomes" id="UP001230807"/>
    </source>
</evidence>
<sequence>MKIVTTTTPTESELNDIYQIHQDVFGDIHRFTDKLIQKSHLVFTLSIENEKVVGYKIGYPLDDKRFYSWMGAVAPEARNRGIATKLMSTQHNWAQSQGYQSIDTKTMNRWRQMLLLNIRHGFDVKAVTVDEHGVEKILLRKQLYQ</sequence>
<dbReference type="SUPFAM" id="SSF55729">
    <property type="entry name" value="Acyl-CoA N-acyltransferases (Nat)"/>
    <property type="match status" value="1"/>
</dbReference>
<dbReference type="RefSeq" id="WP_286038304.1">
    <property type="nucleotide sequence ID" value="NZ_CP183077.1"/>
</dbReference>
<proteinExistence type="predicted"/>
<keyword evidence="3" id="KW-1185">Reference proteome</keyword>
<name>A0ABT7MNF1_9BACL</name>
<dbReference type="PROSITE" id="PS51186">
    <property type="entry name" value="GNAT"/>
    <property type="match status" value="1"/>
</dbReference>
<dbReference type="EC" id="2.3.1.-" evidence="2"/>
<dbReference type="GO" id="GO:0016746">
    <property type="term" value="F:acyltransferase activity"/>
    <property type="evidence" value="ECO:0007669"/>
    <property type="project" value="UniProtKB-KW"/>
</dbReference>
<evidence type="ECO:0000259" key="1">
    <source>
        <dbReference type="PROSITE" id="PS51186"/>
    </source>
</evidence>
<keyword evidence="2" id="KW-0012">Acyltransferase</keyword>
<keyword evidence="2" id="KW-0808">Transferase</keyword>
<dbReference type="InterPro" id="IPR000182">
    <property type="entry name" value="GNAT_dom"/>
</dbReference>
<dbReference type="EMBL" id="JASWER010000003">
    <property type="protein sequence ID" value="MDL5376726.1"/>
    <property type="molecule type" value="Genomic_DNA"/>
</dbReference>
<protein>
    <submittedName>
        <fullName evidence="2">GNAT family N-acetyltransferase</fullName>
        <ecNumber evidence="2">2.3.1.-</ecNumber>
    </submittedName>
</protein>
<accession>A0ABT7MNF1</accession>
<comment type="caution">
    <text evidence="2">The sequence shown here is derived from an EMBL/GenBank/DDBJ whole genome shotgun (WGS) entry which is preliminary data.</text>
</comment>
<feature type="domain" description="N-acetyltransferase" evidence="1">
    <location>
        <begin position="4"/>
        <end position="144"/>
    </location>
</feature>
<dbReference type="Proteomes" id="UP001230807">
    <property type="component" value="Unassembled WGS sequence"/>
</dbReference>
<dbReference type="Pfam" id="PF00583">
    <property type="entry name" value="Acetyltransf_1"/>
    <property type="match status" value="1"/>
</dbReference>
<reference evidence="2 3" key="1">
    <citation type="submission" date="2023-06" db="EMBL/GenBank/DDBJ databases">
        <title>Influencing factors and mechanism of Cr(VI) reduction by facultative anaerobic Exiguobacterium sp. PY14.</title>
        <authorList>
            <person name="Zou L."/>
        </authorList>
    </citation>
    <scope>NUCLEOTIDE SEQUENCE [LARGE SCALE GENOMIC DNA]</scope>
    <source>
        <strain evidence="2 3">PY14</strain>
    </source>
</reference>
<dbReference type="Gene3D" id="3.40.630.30">
    <property type="match status" value="1"/>
</dbReference>
<evidence type="ECO:0000313" key="2">
    <source>
        <dbReference type="EMBL" id="MDL5376726.1"/>
    </source>
</evidence>
<organism evidence="2 3">
    <name type="scientific">Exiguobacterium mexicanum</name>
    <dbReference type="NCBI Taxonomy" id="340146"/>
    <lineage>
        <taxon>Bacteria</taxon>
        <taxon>Bacillati</taxon>
        <taxon>Bacillota</taxon>
        <taxon>Bacilli</taxon>
        <taxon>Bacillales</taxon>
        <taxon>Bacillales Family XII. Incertae Sedis</taxon>
        <taxon>Exiguobacterium</taxon>
    </lineage>
</organism>
<dbReference type="InterPro" id="IPR016181">
    <property type="entry name" value="Acyl_CoA_acyltransferase"/>
</dbReference>
<dbReference type="CDD" id="cd04301">
    <property type="entry name" value="NAT_SF"/>
    <property type="match status" value="1"/>
</dbReference>
<gene>
    <name evidence="2" type="ORF">QR695_06860</name>
</gene>